<organism evidence="1 2">
    <name type="scientific">Brassica cretica</name>
    <name type="common">Mustard</name>
    <dbReference type="NCBI Taxonomy" id="69181"/>
    <lineage>
        <taxon>Eukaryota</taxon>
        <taxon>Viridiplantae</taxon>
        <taxon>Streptophyta</taxon>
        <taxon>Embryophyta</taxon>
        <taxon>Tracheophyta</taxon>
        <taxon>Spermatophyta</taxon>
        <taxon>Magnoliopsida</taxon>
        <taxon>eudicotyledons</taxon>
        <taxon>Gunneridae</taxon>
        <taxon>Pentapetalae</taxon>
        <taxon>rosids</taxon>
        <taxon>malvids</taxon>
        <taxon>Brassicales</taxon>
        <taxon>Brassicaceae</taxon>
        <taxon>Brassiceae</taxon>
        <taxon>Brassica</taxon>
    </lineage>
</organism>
<comment type="caution">
    <text evidence="1">The sequence shown here is derived from an EMBL/GenBank/DDBJ whole genome shotgun (WGS) entry which is preliminary data.</text>
</comment>
<name>A0A8S9SW31_BRACR</name>
<sequence>MDQSHFSVSGIRLIRPPIYSLGFDLLSYGFHLKDKLLKPDHQDERINLELHTDARGWLLSDRRRMQAGRVCFLSGSRAAASYWDQEHLRAGADRMVTSWDTSKNGLGFVGFGLGFQRKSARTVSGREGASEVSSTNGLQ</sequence>
<evidence type="ECO:0000313" key="2">
    <source>
        <dbReference type="Proteomes" id="UP000712600"/>
    </source>
</evidence>
<dbReference type="Proteomes" id="UP000712600">
    <property type="component" value="Unassembled WGS sequence"/>
</dbReference>
<reference evidence="1" key="1">
    <citation type="submission" date="2019-12" db="EMBL/GenBank/DDBJ databases">
        <title>Genome sequencing and annotation of Brassica cretica.</title>
        <authorList>
            <person name="Studholme D.J."/>
            <person name="Sarris P."/>
        </authorList>
    </citation>
    <scope>NUCLEOTIDE SEQUENCE</scope>
    <source>
        <strain evidence="1">PFS-109/04</strain>
        <tissue evidence="1">Leaf</tissue>
    </source>
</reference>
<evidence type="ECO:0000313" key="1">
    <source>
        <dbReference type="EMBL" id="KAF3604540.1"/>
    </source>
</evidence>
<dbReference type="AlphaFoldDB" id="A0A8S9SW31"/>
<gene>
    <name evidence="1" type="ORF">F2Q69_00037372</name>
</gene>
<proteinExistence type="predicted"/>
<accession>A0A8S9SW31</accession>
<protein>
    <submittedName>
        <fullName evidence="1">Uncharacterized protein</fullName>
    </submittedName>
</protein>
<dbReference type="EMBL" id="QGKX02000004">
    <property type="protein sequence ID" value="KAF3604540.1"/>
    <property type="molecule type" value="Genomic_DNA"/>
</dbReference>